<proteinExistence type="predicted"/>
<dbReference type="InterPro" id="IPR011990">
    <property type="entry name" value="TPR-like_helical_dom_sf"/>
</dbReference>
<dbReference type="Proteomes" id="UP000179362">
    <property type="component" value="Unassembled WGS sequence"/>
</dbReference>
<evidence type="ECO:0000256" key="2">
    <source>
        <dbReference type="ARBA" id="ARBA00022692"/>
    </source>
</evidence>
<sequence>MFIPYRAKIKITRIPWAALAITVVCLLVYWAQERNEERIVESARRFCTEQIAGDIERAQKRYIRSDAPCWWVLAHTYLGTDPEGHLKWHVEVIEAVGDAAAAEALVRHYRAFAAQAPAYLTAGLWQRSGGWNPLRMLTAAISHGSWDHVIGNLFFFLAFAMVVETIIGPVLLAFVFLAMGLSIGALENMLTLTREGGAGLGLSGVVMGMMTLAAWFAPRVKIKYFYFFFLYIGVLSVPLWAVAAWYVGWNIVDYLTLRDWSYVNYAAHLAGAAVGLAFGATLFRNKRHWVAEQLVADERALTDEDEPWLTRLNAIAAVPVVMFFGFIAFLVALYLLIKFIETFAVQLLIAAPAVAAGAQLYRLRRGERPDYARYREALERLERGEYGAALSGLGALAGRGHQKAMLALAGYYSGKAAPRNDAEAFRWYERAAARGNSEAQYVLGTWYMDGRHVGKDPRRAVALYESAANRGNPDAAQSLGYHYEHGVGIVADRERAIEYYYRAAAGYKKLGRRTDLDAMIRHLESTAARYPAVLGMLSRLKDK</sequence>
<dbReference type="Gene3D" id="1.25.40.10">
    <property type="entry name" value="Tetratricopeptide repeat domain"/>
    <property type="match status" value="1"/>
</dbReference>
<feature type="transmembrane region" description="Helical" evidence="5">
    <location>
        <begin position="224"/>
        <end position="245"/>
    </location>
</feature>
<dbReference type="EMBL" id="MFTA01000051">
    <property type="protein sequence ID" value="OGI51632.1"/>
    <property type="molecule type" value="Genomic_DNA"/>
</dbReference>
<accession>A0A1F6U2S6</accession>
<dbReference type="InterPro" id="IPR052945">
    <property type="entry name" value="Mitotic_Regulator"/>
</dbReference>
<evidence type="ECO:0000256" key="5">
    <source>
        <dbReference type="SAM" id="Phobius"/>
    </source>
</evidence>
<evidence type="ECO:0000256" key="4">
    <source>
        <dbReference type="ARBA" id="ARBA00023136"/>
    </source>
</evidence>
<keyword evidence="4 5" id="KW-0472">Membrane</keyword>
<name>A0A1F6U2S6_9PROT</name>
<comment type="caution">
    <text evidence="7">The sequence shown here is derived from an EMBL/GenBank/DDBJ whole genome shotgun (WGS) entry which is preliminary data.</text>
</comment>
<dbReference type="InterPro" id="IPR006597">
    <property type="entry name" value="Sel1-like"/>
</dbReference>
<reference evidence="7 8" key="1">
    <citation type="journal article" date="2016" name="Nat. Commun.">
        <title>Thousands of microbial genomes shed light on interconnected biogeochemical processes in an aquifer system.</title>
        <authorList>
            <person name="Anantharaman K."/>
            <person name="Brown C.T."/>
            <person name="Hug L.A."/>
            <person name="Sharon I."/>
            <person name="Castelle C.J."/>
            <person name="Probst A.J."/>
            <person name="Thomas B.C."/>
            <person name="Singh A."/>
            <person name="Wilkins M.J."/>
            <person name="Karaoz U."/>
            <person name="Brodie E.L."/>
            <person name="Williams K.H."/>
            <person name="Hubbard S.S."/>
            <person name="Banfield J.F."/>
        </authorList>
    </citation>
    <scope>NUCLEOTIDE SEQUENCE [LARGE SCALE GENOMIC DNA]</scope>
</reference>
<gene>
    <name evidence="7" type="ORF">A3B81_06650</name>
</gene>
<dbReference type="GO" id="GO:0004252">
    <property type="term" value="F:serine-type endopeptidase activity"/>
    <property type="evidence" value="ECO:0007669"/>
    <property type="project" value="InterPro"/>
</dbReference>
<feature type="domain" description="Peptidase S54 rhomboid" evidence="6">
    <location>
        <begin position="134"/>
        <end position="284"/>
    </location>
</feature>
<dbReference type="InterPro" id="IPR035952">
    <property type="entry name" value="Rhomboid-like_sf"/>
</dbReference>
<dbReference type="Pfam" id="PF08238">
    <property type="entry name" value="Sel1"/>
    <property type="match status" value="3"/>
</dbReference>
<feature type="transmembrane region" description="Helical" evidence="5">
    <location>
        <begin position="343"/>
        <end position="363"/>
    </location>
</feature>
<dbReference type="InterPro" id="IPR022764">
    <property type="entry name" value="Peptidase_S54_rhomboid_dom"/>
</dbReference>
<protein>
    <recommendedName>
        <fullName evidence="6">Peptidase S54 rhomboid domain-containing protein</fullName>
    </recommendedName>
</protein>
<dbReference type="PANTHER" id="PTHR43628:SF1">
    <property type="entry name" value="CHITIN SYNTHASE REGULATORY FACTOR 2-RELATED"/>
    <property type="match status" value="1"/>
</dbReference>
<feature type="transmembrane region" description="Helical" evidence="5">
    <location>
        <begin position="314"/>
        <end position="337"/>
    </location>
</feature>
<evidence type="ECO:0000313" key="8">
    <source>
        <dbReference type="Proteomes" id="UP000179362"/>
    </source>
</evidence>
<evidence type="ECO:0000313" key="7">
    <source>
        <dbReference type="EMBL" id="OGI51632.1"/>
    </source>
</evidence>
<dbReference type="Pfam" id="PF01694">
    <property type="entry name" value="Rhomboid"/>
    <property type="match status" value="1"/>
</dbReference>
<dbReference type="AlphaFoldDB" id="A0A1F6U2S6"/>
<dbReference type="SUPFAM" id="SSF81901">
    <property type="entry name" value="HCP-like"/>
    <property type="match status" value="1"/>
</dbReference>
<dbReference type="Gene3D" id="1.20.1540.10">
    <property type="entry name" value="Rhomboid-like"/>
    <property type="match status" value="1"/>
</dbReference>
<evidence type="ECO:0000256" key="3">
    <source>
        <dbReference type="ARBA" id="ARBA00022989"/>
    </source>
</evidence>
<evidence type="ECO:0000256" key="1">
    <source>
        <dbReference type="ARBA" id="ARBA00004141"/>
    </source>
</evidence>
<dbReference type="SUPFAM" id="SSF144091">
    <property type="entry name" value="Rhomboid-like"/>
    <property type="match status" value="1"/>
</dbReference>
<feature type="transmembrane region" description="Helical" evidence="5">
    <location>
        <begin position="265"/>
        <end position="283"/>
    </location>
</feature>
<feature type="transmembrane region" description="Helical" evidence="5">
    <location>
        <begin position="153"/>
        <end position="186"/>
    </location>
</feature>
<evidence type="ECO:0000259" key="6">
    <source>
        <dbReference type="Pfam" id="PF01694"/>
    </source>
</evidence>
<keyword evidence="2 5" id="KW-0812">Transmembrane</keyword>
<dbReference type="SMART" id="SM00671">
    <property type="entry name" value="SEL1"/>
    <property type="match status" value="3"/>
</dbReference>
<organism evidence="7 8">
    <name type="scientific">Candidatus Muproteobacteria bacterium RIFCSPHIGHO2_02_FULL_65_16</name>
    <dbReference type="NCBI Taxonomy" id="1817766"/>
    <lineage>
        <taxon>Bacteria</taxon>
        <taxon>Pseudomonadati</taxon>
        <taxon>Pseudomonadota</taxon>
        <taxon>Candidatus Muproteobacteria</taxon>
    </lineage>
</organism>
<dbReference type="PANTHER" id="PTHR43628">
    <property type="entry name" value="ACTIVATOR OF C KINASE PROTEIN 1-RELATED"/>
    <property type="match status" value="1"/>
</dbReference>
<comment type="subcellular location">
    <subcellularLocation>
        <location evidence="1">Membrane</location>
        <topology evidence="1">Multi-pass membrane protein</topology>
    </subcellularLocation>
</comment>
<keyword evidence="3 5" id="KW-1133">Transmembrane helix</keyword>
<dbReference type="GO" id="GO:0016020">
    <property type="term" value="C:membrane"/>
    <property type="evidence" value="ECO:0007669"/>
    <property type="project" value="UniProtKB-SubCell"/>
</dbReference>
<feature type="transmembrane region" description="Helical" evidence="5">
    <location>
        <begin position="198"/>
        <end position="217"/>
    </location>
</feature>
<feature type="transmembrane region" description="Helical" evidence="5">
    <location>
        <begin position="14"/>
        <end position="31"/>
    </location>
</feature>